<dbReference type="Gramene" id="ONK78208">
    <property type="protein sequence ID" value="ONK78208"/>
    <property type="gene ID" value="A4U43_C02F15660"/>
</dbReference>
<dbReference type="InterPro" id="IPR038664">
    <property type="entry name" value="Gar1/Naf1_Cbf5-bd_sf"/>
</dbReference>
<comment type="subcellular location">
    <subcellularLocation>
        <location evidence="7">Nucleus</location>
        <location evidence="7">Nucleolus</location>
    </subcellularLocation>
</comment>
<comment type="subunit">
    <text evidence="7">Component of the small nucleolar ribonucleoprotein particles containing H/ACA-type snoRNAs (H/ACA snoRNPs).</text>
</comment>
<dbReference type="GO" id="GO:0005730">
    <property type="term" value="C:nucleolus"/>
    <property type="evidence" value="ECO:0007669"/>
    <property type="project" value="UniProtKB-SubCell"/>
</dbReference>
<dbReference type="PANTHER" id="PTHR31633:SF1">
    <property type="entry name" value="H_ACA RIBONUCLEOPROTEIN COMPLEX NON-CORE SUBUNIT NAF1"/>
    <property type="match status" value="1"/>
</dbReference>
<comment type="similarity">
    <text evidence="7">Belongs to the GAR1 family.</text>
</comment>
<dbReference type="PANTHER" id="PTHR31633">
    <property type="entry name" value="H/ACA RIBONUCLEOPROTEIN COMPLEX NON-CORE SUBUNIT NAF1"/>
    <property type="match status" value="1"/>
</dbReference>
<dbReference type="InterPro" id="IPR040309">
    <property type="entry name" value="Naf1"/>
</dbReference>
<evidence type="ECO:0000256" key="1">
    <source>
        <dbReference type="ARBA" id="ARBA00009801"/>
    </source>
</evidence>
<dbReference type="AlphaFoldDB" id="A0A5P1FIQ5"/>
<keyword evidence="3 7" id="KW-0698">rRNA processing</keyword>
<dbReference type="Pfam" id="PF04410">
    <property type="entry name" value="Gar1"/>
    <property type="match status" value="1"/>
</dbReference>
<dbReference type="EMBL" id="CM007382">
    <property type="protein sequence ID" value="ONK78208.1"/>
    <property type="molecule type" value="Genomic_DNA"/>
</dbReference>
<dbReference type="GO" id="GO:0005732">
    <property type="term" value="C:sno(s)RNA-containing ribonucleoprotein complex"/>
    <property type="evidence" value="ECO:0007669"/>
    <property type="project" value="InterPro"/>
</dbReference>
<keyword evidence="5 7" id="KW-0694">RNA-binding</keyword>
<evidence type="ECO:0000256" key="7">
    <source>
        <dbReference type="RuleBase" id="RU364004"/>
    </source>
</evidence>
<accession>A0A5P1FIQ5</accession>
<keyword evidence="7" id="KW-0687">Ribonucleoprotein</keyword>
<gene>
    <name evidence="8" type="ORF">A4U43_C02F15660</name>
</gene>
<evidence type="ECO:0000313" key="9">
    <source>
        <dbReference type="Proteomes" id="UP000243459"/>
    </source>
</evidence>
<dbReference type="GO" id="GO:0001522">
    <property type="term" value="P:pseudouridine synthesis"/>
    <property type="evidence" value="ECO:0007669"/>
    <property type="project" value="InterPro"/>
</dbReference>
<comment type="function">
    <text evidence="7">Required for ribosome biogenesis. Part of a complex which catalyzes pseudouridylation of rRNA. This involves the isomerization of uridine such that the ribose is subsequently attached to C5, instead of the normal N1. Pseudouridine ("psi") residues may serve to stabilize the conformation of rRNAs.</text>
</comment>
<keyword evidence="9" id="KW-1185">Reference proteome</keyword>
<dbReference type="InterPro" id="IPR009000">
    <property type="entry name" value="Transl_B-barrel_sf"/>
</dbReference>
<dbReference type="GO" id="GO:0000493">
    <property type="term" value="P:box H/ACA snoRNP assembly"/>
    <property type="evidence" value="ECO:0007669"/>
    <property type="project" value="InterPro"/>
</dbReference>
<comment type="similarity">
    <text evidence="1">Belongs to the NAF1 family.</text>
</comment>
<evidence type="ECO:0000256" key="6">
    <source>
        <dbReference type="ARBA" id="ARBA00023242"/>
    </source>
</evidence>
<keyword evidence="6 7" id="KW-0539">Nucleus</keyword>
<keyword evidence="4" id="KW-0597">Phosphoprotein</keyword>
<proteinExistence type="inferred from homology"/>
<name>A0A5P1FIQ5_ASPOF</name>
<evidence type="ECO:0000256" key="2">
    <source>
        <dbReference type="ARBA" id="ARBA00022517"/>
    </source>
</evidence>
<dbReference type="SUPFAM" id="SSF50447">
    <property type="entry name" value="Translation proteins"/>
    <property type="match status" value="1"/>
</dbReference>
<protein>
    <recommendedName>
        <fullName evidence="7">H/ACA ribonucleoprotein complex subunit</fullName>
    </recommendedName>
</protein>
<evidence type="ECO:0000256" key="3">
    <source>
        <dbReference type="ARBA" id="ARBA00022552"/>
    </source>
</evidence>
<sequence>MNGNGKVYASLEIDNGENLDNLSSISVVMILSNRVIVEGSEKHSSLNEGSILWITETRLPLGRIDEIFGPVKNPFYVVRYNSDDEVPQGISIGVAISFVVDFANHILNEKYLYENGYDASGIDDEEAADEVEFSDDEKEAEYKRSLRQTGGLPGNFQWFGGLSSTSALAGITRQAGFSHVPFGFSLAGIVTSSLAYYVQGIVIQERASFCLGF</sequence>
<evidence type="ECO:0000256" key="5">
    <source>
        <dbReference type="ARBA" id="ARBA00022884"/>
    </source>
</evidence>
<evidence type="ECO:0000256" key="4">
    <source>
        <dbReference type="ARBA" id="ARBA00022553"/>
    </source>
</evidence>
<evidence type="ECO:0000313" key="8">
    <source>
        <dbReference type="EMBL" id="ONK78208.1"/>
    </source>
</evidence>
<dbReference type="GO" id="GO:0003723">
    <property type="term" value="F:RNA binding"/>
    <property type="evidence" value="ECO:0007669"/>
    <property type="project" value="UniProtKB-KW"/>
</dbReference>
<dbReference type="InterPro" id="IPR007504">
    <property type="entry name" value="H/ACA_rnp_Gar1/Naf1"/>
</dbReference>
<dbReference type="Gene3D" id="2.40.10.230">
    <property type="entry name" value="Probable tRNA pseudouridine synthase domain"/>
    <property type="match status" value="1"/>
</dbReference>
<keyword evidence="2 7" id="KW-0690">Ribosome biogenesis</keyword>
<organism evidence="8 9">
    <name type="scientific">Asparagus officinalis</name>
    <name type="common">Garden asparagus</name>
    <dbReference type="NCBI Taxonomy" id="4686"/>
    <lineage>
        <taxon>Eukaryota</taxon>
        <taxon>Viridiplantae</taxon>
        <taxon>Streptophyta</taxon>
        <taxon>Embryophyta</taxon>
        <taxon>Tracheophyta</taxon>
        <taxon>Spermatophyta</taxon>
        <taxon>Magnoliopsida</taxon>
        <taxon>Liliopsida</taxon>
        <taxon>Asparagales</taxon>
        <taxon>Asparagaceae</taxon>
        <taxon>Asparagoideae</taxon>
        <taxon>Asparagus</taxon>
    </lineage>
</organism>
<reference evidence="9" key="1">
    <citation type="journal article" date="2017" name="Nat. Commun.">
        <title>The asparagus genome sheds light on the origin and evolution of a young Y chromosome.</title>
        <authorList>
            <person name="Harkess A."/>
            <person name="Zhou J."/>
            <person name="Xu C."/>
            <person name="Bowers J.E."/>
            <person name="Van der Hulst R."/>
            <person name="Ayyampalayam S."/>
            <person name="Mercati F."/>
            <person name="Riccardi P."/>
            <person name="McKain M.R."/>
            <person name="Kakrana A."/>
            <person name="Tang H."/>
            <person name="Ray J."/>
            <person name="Groenendijk J."/>
            <person name="Arikit S."/>
            <person name="Mathioni S.M."/>
            <person name="Nakano M."/>
            <person name="Shan H."/>
            <person name="Telgmann-Rauber A."/>
            <person name="Kanno A."/>
            <person name="Yue Z."/>
            <person name="Chen H."/>
            <person name="Li W."/>
            <person name="Chen Y."/>
            <person name="Xu X."/>
            <person name="Zhang Y."/>
            <person name="Luo S."/>
            <person name="Chen H."/>
            <person name="Gao J."/>
            <person name="Mao Z."/>
            <person name="Pires J.C."/>
            <person name="Luo M."/>
            <person name="Kudrna D."/>
            <person name="Wing R.A."/>
            <person name="Meyers B.C."/>
            <person name="Yi K."/>
            <person name="Kong H."/>
            <person name="Lavrijsen P."/>
            <person name="Sunseri F."/>
            <person name="Falavigna A."/>
            <person name="Ye Y."/>
            <person name="Leebens-Mack J.H."/>
            <person name="Chen G."/>
        </authorList>
    </citation>
    <scope>NUCLEOTIDE SEQUENCE [LARGE SCALE GENOMIC DNA]</scope>
    <source>
        <strain evidence="9">cv. DH0086</strain>
    </source>
</reference>
<dbReference type="GO" id="GO:0006364">
    <property type="term" value="P:rRNA processing"/>
    <property type="evidence" value="ECO:0007669"/>
    <property type="project" value="UniProtKB-KW"/>
</dbReference>
<dbReference type="Proteomes" id="UP000243459">
    <property type="component" value="Chromosome 2"/>
</dbReference>